<keyword evidence="7" id="KW-0961">Cell wall biogenesis/degradation</keyword>
<organism evidence="10 11">
    <name type="scientific">Cuscuta europaea</name>
    <name type="common">European dodder</name>
    <dbReference type="NCBI Taxonomy" id="41803"/>
    <lineage>
        <taxon>Eukaryota</taxon>
        <taxon>Viridiplantae</taxon>
        <taxon>Streptophyta</taxon>
        <taxon>Embryophyta</taxon>
        <taxon>Tracheophyta</taxon>
        <taxon>Spermatophyta</taxon>
        <taxon>Magnoliopsida</taxon>
        <taxon>eudicotyledons</taxon>
        <taxon>Gunneridae</taxon>
        <taxon>Pentapetalae</taxon>
        <taxon>asterids</taxon>
        <taxon>lamiids</taxon>
        <taxon>Solanales</taxon>
        <taxon>Convolvulaceae</taxon>
        <taxon>Cuscuteae</taxon>
        <taxon>Cuscuta</taxon>
        <taxon>Cuscuta subgen. Cuscuta</taxon>
    </lineage>
</organism>
<comment type="subcellular location">
    <subcellularLocation>
        <location evidence="1">Secreted</location>
        <location evidence="1">Cell wall</location>
    </subcellularLocation>
</comment>
<keyword evidence="9" id="KW-0812">Transmembrane</keyword>
<sequence length="172" mass="19103">MSRLIRDHSFVFVLLSPLMQGKILFFYYLKKQGGSGFARNIKYENIMMKNVSNPIIIDQYYCDSSKPCLNQTSAVGISNVAFIRIKGTSATMEAIRIACSDTSPCRKIFFKDVDLVSSSGRTSFYCWNAYGSTENLVYPPPCFPCATTMVQPTMIQHTSSSSSSSSSSILSM</sequence>
<keyword evidence="11" id="KW-1185">Reference proteome</keyword>
<dbReference type="PANTHER" id="PTHR31375">
    <property type="match status" value="1"/>
</dbReference>
<dbReference type="AlphaFoldDB" id="A0A9P0Z660"/>
<dbReference type="InterPro" id="IPR000743">
    <property type="entry name" value="Glyco_hydro_28"/>
</dbReference>
<evidence type="ECO:0000256" key="5">
    <source>
        <dbReference type="ARBA" id="ARBA00022801"/>
    </source>
</evidence>
<dbReference type="Proteomes" id="UP001152484">
    <property type="component" value="Unassembled WGS sequence"/>
</dbReference>
<dbReference type="Gene3D" id="2.160.20.10">
    <property type="entry name" value="Single-stranded right-handed beta-helix, Pectin lyase-like"/>
    <property type="match status" value="1"/>
</dbReference>
<evidence type="ECO:0008006" key="12">
    <source>
        <dbReference type="Google" id="ProtNLM"/>
    </source>
</evidence>
<evidence type="ECO:0000256" key="7">
    <source>
        <dbReference type="ARBA" id="ARBA00023316"/>
    </source>
</evidence>
<evidence type="ECO:0000313" key="11">
    <source>
        <dbReference type="Proteomes" id="UP001152484"/>
    </source>
</evidence>
<comment type="similarity">
    <text evidence="2 8">Belongs to the glycosyl hydrolase 28 family.</text>
</comment>
<evidence type="ECO:0000256" key="2">
    <source>
        <dbReference type="ARBA" id="ARBA00008834"/>
    </source>
</evidence>
<dbReference type="GO" id="GO:0004650">
    <property type="term" value="F:polygalacturonase activity"/>
    <property type="evidence" value="ECO:0007669"/>
    <property type="project" value="InterPro"/>
</dbReference>
<evidence type="ECO:0000256" key="3">
    <source>
        <dbReference type="ARBA" id="ARBA00022512"/>
    </source>
</evidence>
<name>A0A9P0Z660_CUSEU</name>
<dbReference type="Pfam" id="PF00295">
    <property type="entry name" value="Glyco_hydro_28"/>
    <property type="match status" value="1"/>
</dbReference>
<evidence type="ECO:0000256" key="9">
    <source>
        <dbReference type="SAM" id="Phobius"/>
    </source>
</evidence>
<keyword evidence="5 8" id="KW-0378">Hydrolase</keyword>
<evidence type="ECO:0000256" key="4">
    <source>
        <dbReference type="ARBA" id="ARBA00022525"/>
    </source>
</evidence>
<dbReference type="InterPro" id="IPR011050">
    <property type="entry name" value="Pectin_lyase_fold/virulence"/>
</dbReference>
<dbReference type="EMBL" id="CAMAPE010000019">
    <property type="protein sequence ID" value="CAH9088258.1"/>
    <property type="molecule type" value="Genomic_DNA"/>
</dbReference>
<evidence type="ECO:0000256" key="8">
    <source>
        <dbReference type="RuleBase" id="RU361169"/>
    </source>
</evidence>
<keyword evidence="9" id="KW-1133">Transmembrane helix</keyword>
<keyword evidence="3" id="KW-0134">Cell wall</keyword>
<reference evidence="10" key="1">
    <citation type="submission" date="2022-07" db="EMBL/GenBank/DDBJ databases">
        <authorList>
            <person name="Macas J."/>
            <person name="Novak P."/>
            <person name="Neumann P."/>
        </authorList>
    </citation>
    <scope>NUCLEOTIDE SEQUENCE</scope>
</reference>
<proteinExistence type="inferred from homology"/>
<keyword evidence="9" id="KW-0472">Membrane</keyword>
<comment type="caution">
    <text evidence="10">The sequence shown here is derived from an EMBL/GenBank/DDBJ whole genome shotgun (WGS) entry which is preliminary data.</text>
</comment>
<feature type="transmembrane region" description="Helical" evidence="9">
    <location>
        <begin position="12"/>
        <end position="29"/>
    </location>
</feature>
<accession>A0A9P0Z660</accession>
<evidence type="ECO:0000256" key="1">
    <source>
        <dbReference type="ARBA" id="ARBA00004191"/>
    </source>
</evidence>
<dbReference type="GO" id="GO:0005975">
    <property type="term" value="P:carbohydrate metabolic process"/>
    <property type="evidence" value="ECO:0007669"/>
    <property type="project" value="InterPro"/>
</dbReference>
<dbReference type="InterPro" id="IPR012334">
    <property type="entry name" value="Pectin_lyas_fold"/>
</dbReference>
<gene>
    <name evidence="10" type="ORF">CEURO_LOCUS10413</name>
</gene>
<dbReference type="SUPFAM" id="SSF51126">
    <property type="entry name" value="Pectin lyase-like"/>
    <property type="match status" value="1"/>
</dbReference>
<evidence type="ECO:0000256" key="6">
    <source>
        <dbReference type="ARBA" id="ARBA00023295"/>
    </source>
</evidence>
<keyword evidence="4" id="KW-0964">Secreted</keyword>
<dbReference type="OrthoDB" id="187139at2759"/>
<dbReference type="GO" id="GO:0071555">
    <property type="term" value="P:cell wall organization"/>
    <property type="evidence" value="ECO:0007669"/>
    <property type="project" value="UniProtKB-KW"/>
</dbReference>
<protein>
    <recommendedName>
        <fullName evidence="12">Polygalacturonase</fullName>
    </recommendedName>
</protein>
<evidence type="ECO:0000313" key="10">
    <source>
        <dbReference type="EMBL" id="CAH9088258.1"/>
    </source>
</evidence>
<keyword evidence="6 8" id="KW-0326">Glycosidase</keyword>